<feature type="domain" description="Pectate lyase" evidence="3">
    <location>
        <begin position="7"/>
        <end position="141"/>
    </location>
</feature>
<dbReference type="EMBL" id="FPKV01000002">
    <property type="protein sequence ID" value="SFZ92750.1"/>
    <property type="molecule type" value="Genomic_DNA"/>
</dbReference>
<dbReference type="PANTHER" id="PTHR31683">
    <property type="entry name" value="PECTATE LYASE 18-RELATED"/>
    <property type="match status" value="1"/>
</dbReference>
<dbReference type="Pfam" id="PF18962">
    <property type="entry name" value="Por_Secre_tail"/>
    <property type="match status" value="1"/>
</dbReference>
<proteinExistence type="predicted"/>
<keyword evidence="7" id="KW-1185">Reference proteome</keyword>
<dbReference type="AlphaFoldDB" id="A0A1K2IKB8"/>
<dbReference type="GO" id="GO:0030570">
    <property type="term" value="F:pectate lyase activity"/>
    <property type="evidence" value="ECO:0007669"/>
    <property type="project" value="InterPro"/>
</dbReference>
<evidence type="ECO:0000259" key="5">
    <source>
        <dbReference type="Pfam" id="PF18962"/>
    </source>
</evidence>
<dbReference type="InterPro" id="IPR002022">
    <property type="entry name" value="Pec_lyase"/>
</dbReference>
<keyword evidence="1" id="KW-0732">Signal</keyword>
<dbReference type="NCBIfam" id="TIGR04183">
    <property type="entry name" value="Por_Secre_tail"/>
    <property type="match status" value="1"/>
</dbReference>
<dbReference type="InterPro" id="IPR045032">
    <property type="entry name" value="PEL"/>
</dbReference>
<dbReference type="InterPro" id="IPR011050">
    <property type="entry name" value="Pectin_lyase_fold/virulence"/>
</dbReference>
<dbReference type="Proteomes" id="UP000182544">
    <property type="component" value="Unassembled WGS sequence"/>
</dbReference>
<dbReference type="InterPro" id="IPR026444">
    <property type="entry name" value="Secre_tail"/>
</dbReference>
<evidence type="ECO:0000259" key="4">
    <source>
        <dbReference type="Pfam" id="PF18283"/>
    </source>
</evidence>
<name>A0A1K2IKB8_9FLAO</name>
<evidence type="ECO:0000259" key="3">
    <source>
        <dbReference type="Pfam" id="PF00544"/>
    </source>
</evidence>
<gene>
    <name evidence="6" type="ORF">SAMN05428642_102951</name>
</gene>
<keyword evidence="2 6" id="KW-0456">Lyase</keyword>
<evidence type="ECO:0000313" key="7">
    <source>
        <dbReference type="Proteomes" id="UP000182544"/>
    </source>
</evidence>
<dbReference type="SUPFAM" id="SSF51126">
    <property type="entry name" value="Pectin lyase-like"/>
    <property type="match status" value="1"/>
</dbReference>
<dbReference type="PANTHER" id="PTHR31683:SF18">
    <property type="entry name" value="PECTATE LYASE 21-RELATED"/>
    <property type="match status" value="1"/>
</dbReference>
<accession>A0A1K2IKB8</accession>
<dbReference type="InterPro" id="IPR041253">
    <property type="entry name" value="CBM77"/>
</dbReference>
<dbReference type="Pfam" id="PF00544">
    <property type="entry name" value="Pectate_lyase_4"/>
    <property type="match status" value="1"/>
</dbReference>
<organism evidence="6 7">
    <name type="scientific">Flaviramulus basaltis</name>
    <dbReference type="NCBI Taxonomy" id="369401"/>
    <lineage>
        <taxon>Bacteria</taxon>
        <taxon>Pseudomonadati</taxon>
        <taxon>Bacteroidota</taxon>
        <taxon>Flavobacteriia</taxon>
        <taxon>Flavobacteriales</taxon>
        <taxon>Flavobacteriaceae</taxon>
        <taxon>Flaviramulus</taxon>
    </lineage>
</organism>
<protein>
    <submittedName>
        <fullName evidence="6">Pectate lyase</fullName>
    </submittedName>
</protein>
<feature type="domain" description="Carbohydrate binding module 77" evidence="4">
    <location>
        <begin position="389"/>
        <end position="494"/>
    </location>
</feature>
<feature type="domain" description="Secretion system C-terminal sorting" evidence="5">
    <location>
        <begin position="513"/>
        <end position="579"/>
    </location>
</feature>
<evidence type="ECO:0000256" key="1">
    <source>
        <dbReference type="ARBA" id="ARBA00022729"/>
    </source>
</evidence>
<sequence>MNCNSEEGDNIGLQQDNDHIWVHNVDFFYGDAGGDADQAKGDGALDCKRSTYVTFSYNHFWDSGKSNLLGLNEGNDPNLFITYHHNWYDHSDSRHPRIRYYSAHVYNNYYDGNSKYGVGSTSGSSVFVENNYFRNCKYPILTSMQGTDIFYGSPTFSSEDGGTIKAFGNTIIGANRFIPYNFSTPSTIDDFDAVVTSTRNETISNSINSKQGNNTYNNFDTDGSITYTYTPDTPEEAKTKVIQLAGRMNGGDFNWTFNQPNDDTSSSVNVPLKNALIAYTTNLSCIQGISEPPSSQTLTLTTNNSDQTVIEGNAIDPIIFIWGGDATDANVSGLSESGITFIKNTPNKTITISGTPTEDVSYTITTSGTLGTPVMESGIISVGIVASADQIHNFTESGLSSNFYSISGNLSTSKGDAHYNGLTLTQCLKIESSTSITFTTAEESTLTLVFNDAFNGTIKINGVSKNISGGLLTLTIPSGSHEITKDVTTNLYYMSVSSYSLGIKDIEISKISLYPNPVKTILHISSQERIDKVKIYSLHGVLVKSIENNIKDIDISNLSNGNYLIKVYTSQGLTNKIIIKN</sequence>
<dbReference type="InterPro" id="IPR012334">
    <property type="entry name" value="Pectin_lyas_fold"/>
</dbReference>
<evidence type="ECO:0000256" key="2">
    <source>
        <dbReference type="ARBA" id="ARBA00023239"/>
    </source>
</evidence>
<evidence type="ECO:0000313" key="6">
    <source>
        <dbReference type="EMBL" id="SFZ92750.1"/>
    </source>
</evidence>
<dbReference type="Pfam" id="PF18283">
    <property type="entry name" value="CBM77"/>
    <property type="match status" value="1"/>
</dbReference>
<dbReference type="Gene3D" id="2.160.20.10">
    <property type="entry name" value="Single-stranded right-handed beta-helix, Pectin lyase-like"/>
    <property type="match status" value="1"/>
</dbReference>
<reference evidence="6 7" key="1">
    <citation type="submission" date="2016-10" db="EMBL/GenBank/DDBJ databases">
        <authorList>
            <person name="de Groot N.N."/>
        </authorList>
    </citation>
    <scope>NUCLEOTIDE SEQUENCE [LARGE SCALE GENOMIC DNA]</scope>
    <source>
        <strain evidence="6 7">DSM 18180</strain>
    </source>
</reference>
<dbReference type="STRING" id="369401.SAMN05428642_102951"/>